<accession>A0A1G7VFL4</accession>
<dbReference type="EMBL" id="FNAN01000020">
    <property type="protein sequence ID" value="SDG58534.1"/>
    <property type="molecule type" value="Genomic_DNA"/>
</dbReference>
<sequence>MHAKIDYIAGIIFFASPWIFGFTESVPATWTVIAVAATALTMSLFTDYEGGIVRSIPMWAHLIVDLVSGALLAASPWLFGFAEQVYLPHLVMGLFEVSVGLLTSEQARGQNTDAVVDPQADGVNGSTY</sequence>
<dbReference type="STRING" id="659014.SAMN04487996_12063"/>
<keyword evidence="1" id="KW-1133">Transmembrane helix</keyword>
<dbReference type="Proteomes" id="UP000198748">
    <property type="component" value="Unassembled WGS sequence"/>
</dbReference>
<feature type="transmembrane region" description="Helical" evidence="1">
    <location>
        <begin position="5"/>
        <end position="22"/>
    </location>
</feature>
<keyword evidence="1" id="KW-0472">Membrane</keyword>
<feature type="transmembrane region" description="Helical" evidence="1">
    <location>
        <begin position="58"/>
        <end position="79"/>
    </location>
</feature>
<dbReference type="InterPro" id="IPR005530">
    <property type="entry name" value="SPW"/>
</dbReference>
<keyword evidence="4" id="KW-1185">Reference proteome</keyword>
<gene>
    <name evidence="3" type="ORF">SAMN04487996_12063</name>
</gene>
<evidence type="ECO:0000313" key="4">
    <source>
        <dbReference type="Proteomes" id="UP000198748"/>
    </source>
</evidence>
<keyword evidence="1" id="KW-0812">Transmembrane</keyword>
<organism evidence="3 4">
    <name type="scientific">Dyadobacter soli</name>
    <dbReference type="NCBI Taxonomy" id="659014"/>
    <lineage>
        <taxon>Bacteria</taxon>
        <taxon>Pseudomonadati</taxon>
        <taxon>Bacteroidota</taxon>
        <taxon>Cytophagia</taxon>
        <taxon>Cytophagales</taxon>
        <taxon>Spirosomataceae</taxon>
        <taxon>Dyadobacter</taxon>
    </lineage>
</organism>
<proteinExistence type="predicted"/>
<name>A0A1G7VFL4_9BACT</name>
<feature type="transmembrane region" description="Helical" evidence="1">
    <location>
        <begin position="28"/>
        <end position="46"/>
    </location>
</feature>
<evidence type="ECO:0000256" key="1">
    <source>
        <dbReference type="SAM" id="Phobius"/>
    </source>
</evidence>
<evidence type="ECO:0000313" key="3">
    <source>
        <dbReference type="EMBL" id="SDG58534.1"/>
    </source>
</evidence>
<dbReference type="AlphaFoldDB" id="A0A1G7VFL4"/>
<evidence type="ECO:0000259" key="2">
    <source>
        <dbReference type="Pfam" id="PF03779"/>
    </source>
</evidence>
<feature type="domain" description="SPW repeat-containing integral membrane" evidence="2">
    <location>
        <begin position="3"/>
        <end position="101"/>
    </location>
</feature>
<dbReference type="Pfam" id="PF03779">
    <property type="entry name" value="SPW"/>
    <property type="match status" value="1"/>
</dbReference>
<reference evidence="4" key="1">
    <citation type="submission" date="2016-10" db="EMBL/GenBank/DDBJ databases">
        <authorList>
            <person name="Varghese N."/>
            <person name="Submissions S."/>
        </authorList>
    </citation>
    <scope>NUCLEOTIDE SEQUENCE [LARGE SCALE GENOMIC DNA]</scope>
    <source>
        <strain evidence="4">DSM 25329</strain>
    </source>
</reference>
<protein>
    <recommendedName>
        <fullName evidence="2">SPW repeat-containing integral membrane domain-containing protein</fullName>
    </recommendedName>
</protein>